<dbReference type="Proteomes" id="UP000823618">
    <property type="component" value="Unassembled WGS sequence"/>
</dbReference>
<dbReference type="InterPro" id="IPR050923">
    <property type="entry name" value="Cell_Proc_Reg/RNA_Proc"/>
</dbReference>
<organism evidence="3 4">
    <name type="scientific">Candidatus Scybalomonas excrementavium</name>
    <dbReference type="NCBI Taxonomy" id="2840943"/>
    <lineage>
        <taxon>Bacteria</taxon>
        <taxon>Bacillati</taxon>
        <taxon>Bacillota</taxon>
        <taxon>Clostridia</taxon>
        <taxon>Lachnospirales</taxon>
        <taxon>Lachnospiraceae</taxon>
        <taxon>Lachnospiraceae incertae sedis</taxon>
        <taxon>Candidatus Scybalomonas</taxon>
    </lineage>
</organism>
<dbReference type="SUPFAM" id="SSF49879">
    <property type="entry name" value="SMAD/FHA domain"/>
    <property type="match status" value="1"/>
</dbReference>
<dbReference type="AlphaFoldDB" id="A0A9D9I0D7"/>
<evidence type="ECO:0000256" key="1">
    <source>
        <dbReference type="SAM" id="Phobius"/>
    </source>
</evidence>
<dbReference type="PANTHER" id="PTHR23308">
    <property type="entry name" value="NUCLEAR INHIBITOR OF PROTEIN PHOSPHATASE-1"/>
    <property type="match status" value="1"/>
</dbReference>
<dbReference type="InterPro" id="IPR008984">
    <property type="entry name" value="SMAD_FHA_dom_sf"/>
</dbReference>
<reference evidence="3" key="1">
    <citation type="submission" date="2020-10" db="EMBL/GenBank/DDBJ databases">
        <authorList>
            <person name="Gilroy R."/>
        </authorList>
    </citation>
    <scope>NUCLEOTIDE SEQUENCE</scope>
    <source>
        <strain evidence="3">E3-2379</strain>
    </source>
</reference>
<feature type="domain" description="FHA" evidence="2">
    <location>
        <begin position="402"/>
        <end position="452"/>
    </location>
</feature>
<name>A0A9D9I0D7_9FIRM</name>
<evidence type="ECO:0000313" key="4">
    <source>
        <dbReference type="Proteomes" id="UP000823618"/>
    </source>
</evidence>
<keyword evidence="1" id="KW-0472">Membrane</keyword>
<dbReference type="Pfam" id="PF19909">
    <property type="entry name" value="DUF6382"/>
    <property type="match status" value="1"/>
</dbReference>
<dbReference type="Gene3D" id="2.60.200.20">
    <property type="match status" value="1"/>
</dbReference>
<protein>
    <submittedName>
        <fullName evidence="3">FHA domain-containing protein</fullName>
    </submittedName>
</protein>
<dbReference type="PROSITE" id="PS50006">
    <property type="entry name" value="FHA_DOMAIN"/>
    <property type="match status" value="1"/>
</dbReference>
<dbReference type="InterPro" id="IPR000253">
    <property type="entry name" value="FHA_dom"/>
</dbReference>
<feature type="transmembrane region" description="Helical" evidence="1">
    <location>
        <begin position="284"/>
        <end position="308"/>
    </location>
</feature>
<reference evidence="3" key="2">
    <citation type="journal article" date="2021" name="PeerJ">
        <title>Extensive microbial diversity within the chicken gut microbiome revealed by metagenomics and culture.</title>
        <authorList>
            <person name="Gilroy R."/>
            <person name="Ravi A."/>
            <person name="Getino M."/>
            <person name="Pursley I."/>
            <person name="Horton D.L."/>
            <person name="Alikhan N.F."/>
            <person name="Baker D."/>
            <person name="Gharbi K."/>
            <person name="Hall N."/>
            <person name="Watson M."/>
            <person name="Adriaenssens E.M."/>
            <person name="Foster-Nyarko E."/>
            <person name="Jarju S."/>
            <person name="Secka A."/>
            <person name="Antonio M."/>
            <person name="Oren A."/>
            <person name="Chaudhuri R.R."/>
            <person name="La Ragione R."/>
            <person name="Hildebrand F."/>
            <person name="Pallen M.J."/>
        </authorList>
    </citation>
    <scope>NUCLEOTIDE SEQUENCE</scope>
    <source>
        <strain evidence="3">E3-2379</strain>
    </source>
</reference>
<dbReference type="EMBL" id="JADIML010000147">
    <property type="protein sequence ID" value="MBO8463345.1"/>
    <property type="molecule type" value="Genomic_DNA"/>
</dbReference>
<feature type="transmembrane region" description="Helical" evidence="1">
    <location>
        <begin position="314"/>
        <end position="330"/>
    </location>
</feature>
<gene>
    <name evidence="3" type="ORF">IAC13_05370</name>
</gene>
<dbReference type="Pfam" id="PF00498">
    <property type="entry name" value="FHA"/>
    <property type="match status" value="1"/>
</dbReference>
<evidence type="ECO:0000313" key="3">
    <source>
        <dbReference type="EMBL" id="MBO8463345.1"/>
    </source>
</evidence>
<dbReference type="InterPro" id="IPR045962">
    <property type="entry name" value="DUF6382"/>
</dbReference>
<comment type="caution">
    <text evidence="3">The sequence shown here is derived from an EMBL/GenBank/DDBJ whole genome shotgun (WGS) entry which is preliminary data.</text>
</comment>
<keyword evidence="1" id="KW-1133">Transmembrane helix</keyword>
<dbReference type="CDD" id="cd00060">
    <property type="entry name" value="FHA"/>
    <property type="match status" value="1"/>
</dbReference>
<evidence type="ECO:0000259" key="2">
    <source>
        <dbReference type="PROSITE" id="PS50006"/>
    </source>
</evidence>
<dbReference type="SMART" id="SM00240">
    <property type="entry name" value="FHA"/>
    <property type="match status" value="1"/>
</dbReference>
<sequence>MEKQYKKSDYHNYIIFPVEDKYSMEQNMMAHNAIAGVLSGSFYKEMDHTYMQYEIDGCTSFIQYVKKNEIKREYLLSIFQTILITIKEMNQYLIPASRLLLEEECIFVQNDTQQIQFCCIPGYEKDIMKQLKELTEFLLKYVDHKEQDAVLFIYGFYQLLEQPNVSMAMVERYIKHEQDKEQTTVFEDKNKKDNLYICEQNLENKTVNHFENYRENGKQNLNRNIYFNQQEQIENDSNIEKEERIPSIKEEIKKEEKQKKNIWNNHKNKIPNFYKESKNKKHTYHYLIQSIHMFINIIIFFISIRFVWIKQWKNLVIGLLLLLVSIYIVWERQRTYQKKIPKVKEERINKKNRVIINEKENLRGEETVLLSHIKQDKSMMNMPVLKPNNKQKKTIMIYQTPLVIGSLEEAVDIVLKEKGVSRIHTSIEKEGEQFYIRDLNSTNGTMWNGEMLQAQIPKKMQQGDKIKIGTEEYEFFLSL</sequence>
<accession>A0A9D9I0D7</accession>
<keyword evidence="1" id="KW-0812">Transmembrane</keyword>
<proteinExistence type="predicted"/>